<gene>
    <name evidence="2" type="ORF">AMAG_14919</name>
</gene>
<name>A0A0L0T7S8_ALLM3</name>
<feature type="region of interest" description="Disordered" evidence="1">
    <location>
        <begin position="1"/>
        <end position="22"/>
    </location>
</feature>
<keyword evidence="3" id="KW-1185">Reference proteome</keyword>
<feature type="compositionally biased region" description="Pro residues" evidence="1">
    <location>
        <begin position="1"/>
        <end position="13"/>
    </location>
</feature>
<dbReference type="OrthoDB" id="10325679at2759"/>
<evidence type="ECO:0000313" key="2">
    <source>
        <dbReference type="EMBL" id="KNE70802.1"/>
    </source>
</evidence>
<reference evidence="3" key="2">
    <citation type="submission" date="2009-11" db="EMBL/GenBank/DDBJ databases">
        <title>The Genome Sequence of Allomyces macrogynus strain ATCC 38327.</title>
        <authorList>
            <consortium name="The Broad Institute Genome Sequencing Platform"/>
            <person name="Russ C."/>
            <person name="Cuomo C."/>
            <person name="Shea T."/>
            <person name="Young S.K."/>
            <person name="Zeng Q."/>
            <person name="Koehrsen M."/>
            <person name="Haas B."/>
            <person name="Borodovsky M."/>
            <person name="Guigo R."/>
            <person name="Alvarado L."/>
            <person name="Berlin A."/>
            <person name="Borenstein D."/>
            <person name="Chen Z."/>
            <person name="Engels R."/>
            <person name="Freedman E."/>
            <person name="Gellesch M."/>
            <person name="Goldberg J."/>
            <person name="Griggs A."/>
            <person name="Gujja S."/>
            <person name="Heiman D."/>
            <person name="Hepburn T."/>
            <person name="Howarth C."/>
            <person name="Jen D."/>
            <person name="Larson L."/>
            <person name="Lewis B."/>
            <person name="Mehta T."/>
            <person name="Park D."/>
            <person name="Pearson M."/>
            <person name="Roberts A."/>
            <person name="Saif S."/>
            <person name="Shenoy N."/>
            <person name="Sisk P."/>
            <person name="Stolte C."/>
            <person name="Sykes S."/>
            <person name="Walk T."/>
            <person name="White J."/>
            <person name="Yandava C."/>
            <person name="Burger G."/>
            <person name="Gray M.W."/>
            <person name="Holland P.W.H."/>
            <person name="King N."/>
            <person name="Lang F.B.F."/>
            <person name="Roger A.J."/>
            <person name="Ruiz-Trillo I."/>
            <person name="Lander E."/>
            <person name="Nusbaum C."/>
        </authorList>
    </citation>
    <scope>NUCLEOTIDE SEQUENCE [LARGE SCALE GENOMIC DNA]</scope>
    <source>
        <strain evidence="3">ATCC 38327</strain>
    </source>
</reference>
<dbReference type="Proteomes" id="UP000054350">
    <property type="component" value="Unassembled WGS sequence"/>
</dbReference>
<proteinExistence type="predicted"/>
<evidence type="ECO:0000313" key="3">
    <source>
        <dbReference type="Proteomes" id="UP000054350"/>
    </source>
</evidence>
<dbReference type="EMBL" id="GG745368">
    <property type="protein sequence ID" value="KNE70802.1"/>
    <property type="molecule type" value="Genomic_DNA"/>
</dbReference>
<sequence length="493" mass="55636">MGLPPRPVPPPPGLARTSAERKSAGRLTVLETIENMGDEIPCLEIDGNLADWHRRMIAIWDSLGLLPIVVLGLRFSERRRKIPSGLDDAARQQVCRLLGSTNSEAAEELTTAKIQHRDSEATMLIIHTLSDDVLAALLVPFEGIEPYQPPETSYDWWAHIVEHFPRIQALQQRQATFRDLADRVFVEREKNREVFFGMKADKQCTDLNAFLDSWFRALALTLVPGDPCLARESDLTAALVLALEDSAYGRAAADEFSRRPHQPLAELIASIARDVQSPADRALAARDVQYEPTEVERNAKRHYDTGRHSAWFFWNLSQFHITHDRKDFVTYTQYSPRRRLTTGHTVLGCGTVLLWPAIPGVKDAVPPLVFTNVLHVPAYEHKVMGNVDEVGSVHLCQAGVKVMVATPPSELSDDDDAEDDDHDSNVTDDRPRRRRGVDGDMDDAALFHAGRLRCSGRMFRQLFCLNVRGTIWDKPDTQPRLMRFTPPVEFERE</sequence>
<dbReference type="AlphaFoldDB" id="A0A0L0T7S8"/>
<evidence type="ECO:0000256" key="1">
    <source>
        <dbReference type="SAM" id="MobiDB-lite"/>
    </source>
</evidence>
<organism evidence="2 3">
    <name type="scientific">Allomyces macrogynus (strain ATCC 38327)</name>
    <name type="common">Allomyces javanicus var. macrogynus</name>
    <dbReference type="NCBI Taxonomy" id="578462"/>
    <lineage>
        <taxon>Eukaryota</taxon>
        <taxon>Fungi</taxon>
        <taxon>Fungi incertae sedis</taxon>
        <taxon>Blastocladiomycota</taxon>
        <taxon>Blastocladiomycetes</taxon>
        <taxon>Blastocladiales</taxon>
        <taxon>Blastocladiaceae</taxon>
        <taxon>Allomyces</taxon>
    </lineage>
</organism>
<feature type="compositionally biased region" description="Acidic residues" evidence="1">
    <location>
        <begin position="411"/>
        <end position="422"/>
    </location>
</feature>
<protein>
    <submittedName>
        <fullName evidence="2">Uncharacterized protein</fullName>
    </submittedName>
</protein>
<reference evidence="2 3" key="1">
    <citation type="submission" date="2009-11" db="EMBL/GenBank/DDBJ databases">
        <title>Annotation of Allomyces macrogynus ATCC 38327.</title>
        <authorList>
            <consortium name="The Broad Institute Genome Sequencing Platform"/>
            <person name="Russ C."/>
            <person name="Cuomo C."/>
            <person name="Burger G."/>
            <person name="Gray M.W."/>
            <person name="Holland P.W.H."/>
            <person name="King N."/>
            <person name="Lang F.B.F."/>
            <person name="Roger A.J."/>
            <person name="Ruiz-Trillo I."/>
            <person name="Young S.K."/>
            <person name="Zeng Q."/>
            <person name="Gargeya S."/>
            <person name="Fitzgerald M."/>
            <person name="Haas B."/>
            <person name="Abouelleil A."/>
            <person name="Alvarado L."/>
            <person name="Arachchi H.M."/>
            <person name="Berlin A."/>
            <person name="Chapman S.B."/>
            <person name="Gearin G."/>
            <person name="Goldberg J."/>
            <person name="Griggs A."/>
            <person name="Gujja S."/>
            <person name="Hansen M."/>
            <person name="Heiman D."/>
            <person name="Howarth C."/>
            <person name="Larimer J."/>
            <person name="Lui A."/>
            <person name="MacDonald P.J.P."/>
            <person name="McCowen C."/>
            <person name="Montmayeur A."/>
            <person name="Murphy C."/>
            <person name="Neiman D."/>
            <person name="Pearson M."/>
            <person name="Priest M."/>
            <person name="Roberts A."/>
            <person name="Saif S."/>
            <person name="Shea T."/>
            <person name="Sisk P."/>
            <person name="Stolte C."/>
            <person name="Sykes S."/>
            <person name="Wortman J."/>
            <person name="Nusbaum C."/>
            <person name="Birren B."/>
        </authorList>
    </citation>
    <scope>NUCLEOTIDE SEQUENCE [LARGE SCALE GENOMIC DNA]</scope>
    <source>
        <strain evidence="2 3">ATCC 38327</strain>
    </source>
</reference>
<dbReference type="VEuPathDB" id="FungiDB:AMAG_14919"/>
<feature type="region of interest" description="Disordered" evidence="1">
    <location>
        <begin position="407"/>
        <end position="439"/>
    </location>
</feature>
<accession>A0A0L0T7S8</accession>